<gene>
    <name evidence="8" type="primary">metG</name>
    <name evidence="11" type="ORF">SAMN05428998_12818</name>
</gene>
<comment type="caution">
    <text evidence="8">Lacks conserved residue(s) required for the propagation of feature annotation.</text>
</comment>
<evidence type="ECO:0000256" key="4">
    <source>
        <dbReference type="ARBA" id="ARBA00022840"/>
    </source>
</evidence>
<evidence type="ECO:0000313" key="12">
    <source>
        <dbReference type="Proteomes" id="UP000192917"/>
    </source>
</evidence>
<keyword evidence="2 8" id="KW-0436">Ligase</keyword>
<dbReference type="RefSeq" id="WP_085125464.1">
    <property type="nucleotide sequence ID" value="NZ_FWZX01000028.1"/>
</dbReference>
<dbReference type="InterPro" id="IPR033911">
    <property type="entry name" value="MetRS_core"/>
</dbReference>
<dbReference type="CDD" id="cd07957">
    <property type="entry name" value="Anticodon_Ia_Met"/>
    <property type="match status" value="1"/>
</dbReference>
<dbReference type="SUPFAM" id="SSF52374">
    <property type="entry name" value="Nucleotidylyl transferase"/>
    <property type="match status" value="1"/>
</dbReference>
<evidence type="ECO:0000256" key="1">
    <source>
        <dbReference type="ARBA" id="ARBA00003314"/>
    </source>
</evidence>
<protein>
    <recommendedName>
        <fullName evidence="8">Methionine--tRNA ligase</fullName>
        <ecNumber evidence="8">6.1.1.10</ecNumber>
    </recommendedName>
    <alternativeName>
        <fullName evidence="8">Methionyl-tRNA synthetase</fullName>
        <shortName evidence="8">MetRS</shortName>
    </alternativeName>
</protein>
<dbReference type="SUPFAM" id="SSF47323">
    <property type="entry name" value="Anticodon-binding domain of a subclass of class I aminoacyl-tRNA synthetases"/>
    <property type="match status" value="1"/>
</dbReference>
<dbReference type="EMBL" id="FWZX01000028">
    <property type="protein sequence ID" value="SMF68804.1"/>
    <property type="molecule type" value="Genomic_DNA"/>
</dbReference>
<feature type="short sequence motif" description="'HIGH' region" evidence="8">
    <location>
        <begin position="14"/>
        <end position="24"/>
    </location>
</feature>
<evidence type="ECO:0000256" key="6">
    <source>
        <dbReference type="ARBA" id="ARBA00023146"/>
    </source>
</evidence>
<dbReference type="GO" id="GO:0004825">
    <property type="term" value="F:methionine-tRNA ligase activity"/>
    <property type="evidence" value="ECO:0007669"/>
    <property type="project" value="UniProtKB-UniRule"/>
</dbReference>
<keyword evidence="5 8" id="KW-0648">Protein biosynthesis</keyword>
<dbReference type="GO" id="GO:0005737">
    <property type="term" value="C:cytoplasm"/>
    <property type="evidence" value="ECO:0007669"/>
    <property type="project" value="UniProtKB-SubCell"/>
</dbReference>
<evidence type="ECO:0000313" key="11">
    <source>
        <dbReference type="EMBL" id="SMF68804.1"/>
    </source>
</evidence>
<dbReference type="NCBIfam" id="NF008900">
    <property type="entry name" value="PRK12267.1"/>
    <property type="match status" value="1"/>
</dbReference>
<comment type="function">
    <text evidence="1 8">Is required not only for elongation of protein synthesis but also for the initiation of all mRNA translation through initiator tRNA(fMet) aminoacylation.</text>
</comment>
<organism evidence="11 12">
    <name type="scientific">Tistlia consotensis USBA 355</name>
    <dbReference type="NCBI Taxonomy" id="560819"/>
    <lineage>
        <taxon>Bacteria</taxon>
        <taxon>Pseudomonadati</taxon>
        <taxon>Pseudomonadota</taxon>
        <taxon>Alphaproteobacteria</taxon>
        <taxon>Rhodospirillales</taxon>
        <taxon>Rhodovibrionaceae</taxon>
        <taxon>Tistlia</taxon>
    </lineage>
</organism>
<dbReference type="PANTHER" id="PTHR43326">
    <property type="entry name" value="METHIONYL-TRNA SYNTHETASE"/>
    <property type="match status" value="1"/>
</dbReference>
<sequence length="521" mass="58669">MSAPDRYYVTTPIYYVNDRPHIGHAYSTLACDVLARFMRLDGREVHFLTGTDEHGQKVEKSAQARGVDPQTFTDEVSENFRELARLMNFSNDDFIRTTEPRHYASCQALWEKLVEAGDIYLGSYSGWYAVRDEAFYGEDELTKDEEGRMIAPSGAECEWVEEPSYFFRLSAWQDRLLALYEERPDFILPETRRNEVVSFVRSGLRDLSVSRTTFGWGIPVPNDAAHVMYVWLDALTNYITAVGYPDENAETFRKFWPADLHMVGKDILRFHAVYWPAFLMAAGLEPPRRVFAHGWLLNKGAKMSKSLGNVLRPADLVERYGLDPVRYYLLREVPFGQDGYVSHESMVARINGDLANDLGNLAQRSLSMIAKNCGGAVPDPGALTEADRALLDKAAGLLQRLREEYGQQAFHRGLEAVWQVVGDANRYVDEQAPWALRKTDPARMATVLWVLAETVRRVAILVQPVMPQAMETMLDQLGVPADRRGFADLDAGLVAGTPLPKPQGVFPRYVEPEGEGEAAAS</sequence>
<dbReference type="PROSITE" id="PS51257">
    <property type="entry name" value="PROKAR_LIPOPROTEIN"/>
    <property type="match status" value="1"/>
</dbReference>
<dbReference type="Proteomes" id="UP000192917">
    <property type="component" value="Unassembled WGS sequence"/>
</dbReference>
<dbReference type="NCBIfam" id="TIGR00398">
    <property type="entry name" value="metG"/>
    <property type="match status" value="1"/>
</dbReference>
<comment type="subcellular location">
    <subcellularLocation>
        <location evidence="8">Cytoplasm</location>
    </subcellularLocation>
</comment>
<dbReference type="FunFam" id="2.170.220.10:FF:000001">
    <property type="entry name" value="methionine--tRNA ligase, mitochondrial"/>
    <property type="match status" value="1"/>
</dbReference>
<dbReference type="STRING" id="560819.SAMN05428998_12818"/>
<dbReference type="PANTHER" id="PTHR43326:SF1">
    <property type="entry name" value="METHIONINE--TRNA LIGASE, MITOCHONDRIAL"/>
    <property type="match status" value="1"/>
</dbReference>
<evidence type="ECO:0000259" key="9">
    <source>
        <dbReference type="Pfam" id="PF09334"/>
    </source>
</evidence>
<keyword evidence="4 8" id="KW-0067">ATP-binding</keyword>
<dbReference type="CDD" id="cd00814">
    <property type="entry name" value="MetRS_core"/>
    <property type="match status" value="1"/>
</dbReference>
<keyword evidence="3 8" id="KW-0547">Nucleotide-binding</keyword>
<dbReference type="InterPro" id="IPR014758">
    <property type="entry name" value="Met-tRNA_synth"/>
</dbReference>
<feature type="domain" description="Methionyl-tRNA synthetase anticodon-binding" evidence="10">
    <location>
        <begin position="377"/>
        <end position="501"/>
    </location>
</feature>
<evidence type="ECO:0000256" key="7">
    <source>
        <dbReference type="ARBA" id="ARBA00047364"/>
    </source>
</evidence>
<comment type="similarity">
    <text evidence="8">Belongs to the class-I aminoacyl-tRNA synthetase family. MetG type 2B subfamily.</text>
</comment>
<dbReference type="InterPro" id="IPR015413">
    <property type="entry name" value="Methionyl/Leucyl_tRNA_Synth"/>
</dbReference>
<dbReference type="GO" id="GO:0005524">
    <property type="term" value="F:ATP binding"/>
    <property type="evidence" value="ECO:0007669"/>
    <property type="project" value="UniProtKB-UniRule"/>
</dbReference>
<dbReference type="InterPro" id="IPR041872">
    <property type="entry name" value="Anticodon_Met"/>
</dbReference>
<reference evidence="11 12" key="1">
    <citation type="submission" date="2017-04" db="EMBL/GenBank/DDBJ databases">
        <authorList>
            <person name="Afonso C.L."/>
            <person name="Miller P.J."/>
            <person name="Scott M.A."/>
            <person name="Spackman E."/>
            <person name="Goraichik I."/>
            <person name="Dimitrov K.M."/>
            <person name="Suarez D.L."/>
            <person name="Swayne D.E."/>
        </authorList>
    </citation>
    <scope>NUCLEOTIDE SEQUENCE [LARGE SCALE GENOMIC DNA]</scope>
    <source>
        <strain evidence="11 12">USBA 355</strain>
    </source>
</reference>
<feature type="domain" description="Methionyl/Leucyl tRNA synthetase" evidence="9">
    <location>
        <begin position="7"/>
        <end position="365"/>
    </location>
</feature>
<dbReference type="AlphaFoldDB" id="A0A1Y6CJB3"/>
<keyword evidence="12" id="KW-1185">Reference proteome</keyword>
<dbReference type="GO" id="GO:0006431">
    <property type="term" value="P:methionyl-tRNA aminoacylation"/>
    <property type="evidence" value="ECO:0007669"/>
    <property type="project" value="UniProtKB-UniRule"/>
</dbReference>
<name>A0A1Y6CJB3_9PROT</name>
<dbReference type="Pfam" id="PF19303">
    <property type="entry name" value="Anticodon_3"/>
    <property type="match status" value="1"/>
</dbReference>
<evidence type="ECO:0000256" key="8">
    <source>
        <dbReference type="HAMAP-Rule" id="MF_01228"/>
    </source>
</evidence>
<dbReference type="Gene3D" id="2.170.220.10">
    <property type="match status" value="1"/>
</dbReference>
<proteinExistence type="inferred from homology"/>
<dbReference type="Gene3D" id="1.10.730.10">
    <property type="entry name" value="Isoleucyl-tRNA Synthetase, Domain 1"/>
    <property type="match status" value="1"/>
</dbReference>
<evidence type="ECO:0000256" key="5">
    <source>
        <dbReference type="ARBA" id="ARBA00022917"/>
    </source>
</evidence>
<dbReference type="InterPro" id="IPR023457">
    <property type="entry name" value="Met-tRNA_synth_2"/>
</dbReference>
<dbReference type="Pfam" id="PF09334">
    <property type="entry name" value="tRNA-synt_1g"/>
    <property type="match status" value="1"/>
</dbReference>
<evidence type="ECO:0000256" key="3">
    <source>
        <dbReference type="ARBA" id="ARBA00022741"/>
    </source>
</evidence>
<evidence type="ECO:0000256" key="2">
    <source>
        <dbReference type="ARBA" id="ARBA00022598"/>
    </source>
</evidence>
<dbReference type="InterPro" id="IPR014729">
    <property type="entry name" value="Rossmann-like_a/b/a_fold"/>
</dbReference>
<dbReference type="PRINTS" id="PR01041">
    <property type="entry name" value="TRNASYNTHMET"/>
</dbReference>
<dbReference type="HAMAP" id="MF_01228">
    <property type="entry name" value="Met_tRNA_synth_type2"/>
    <property type="match status" value="1"/>
</dbReference>
<dbReference type="Gene3D" id="3.40.50.620">
    <property type="entry name" value="HUPs"/>
    <property type="match status" value="1"/>
</dbReference>
<feature type="short sequence motif" description="'KMSKS' region" evidence="8">
    <location>
        <begin position="302"/>
        <end position="306"/>
    </location>
</feature>
<dbReference type="InterPro" id="IPR009080">
    <property type="entry name" value="tRNAsynth_Ia_anticodon-bd"/>
</dbReference>
<dbReference type="EC" id="6.1.1.10" evidence="8"/>
<keyword evidence="8" id="KW-0963">Cytoplasm</keyword>
<comment type="subunit">
    <text evidence="8">Monomer.</text>
</comment>
<keyword evidence="6 8" id="KW-0030">Aminoacyl-tRNA synthetase</keyword>
<accession>A0A1Y6CJB3</accession>
<comment type="catalytic activity">
    <reaction evidence="7 8">
        <text>tRNA(Met) + L-methionine + ATP = L-methionyl-tRNA(Met) + AMP + diphosphate</text>
        <dbReference type="Rhea" id="RHEA:13481"/>
        <dbReference type="Rhea" id="RHEA-COMP:9667"/>
        <dbReference type="Rhea" id="RHEA-COMP:9698"/>
        <dbReference type="ChEBI" id="CHEBI:30616"/>
        <dbReference type="ChEBI" id="CHEBI:33019"/>
        <dbReference type="ChEBI" id="CHEBI:57844"/>
        <dbReference type="ChEBI" id="CHEBI:78442"/>
        <dbReference type="ChEBI" id="CHEBI:78530"/>
        <dbReference type="ChEBI" id="CHEBI:456215"/>
        <dbReference type="EC" id="6.1.1.10"/>
    </reaction>
</comment>
<evidence type="ECO:0000259" key="10">
    <source>
        <dbReference type="Pfam" id="PF19303"/>
    </source>
</evidence>